<comment type="caution">
    <text evidence="1">The sequence shown here is derived from an EMBL/GenBank/DDBJ whole genome shotgun (WGS) entry which is preliminary data.</text>
</comment>
<proteinExistence type="predicted"/>
<dbReference type="AlphaFoldDB" id="L9ZEY3"/>
<sequence>MSPASSPFGTLSVAASNAVAADAESTDERLVDVPGLESLRYAVRRRVERRTEQGPVALRGESPVVRLSCADEICVSHTHCLVSRMK</sequence>
<protein>
    <submittedName>
        <fullName evidence="1">Uncharacterized protein</fullName>
    </submittedName>
</protein>
<dbReference type="Proteomes" id="UP000011592">
    <property type="component" value="Unassembled WGS sequence"/>
</dbReference>
<organism evidence="1 2">
    <name type="scientific">Natrinema gari JCM 14663</name>
    <dbReference type="NCBI Taxonomy" id="1230459"/>
    <lineage>
        <taxon>Archaea</taxon>
        <taxon>Methanobacteriati</taxon>
        <taxon>Methanobacteriota</taxon>
        <taxon>Stenosarchaea group</taxon>
        <taxon>Halobacteria</taxon>
        <taxon>Halobacteriales</taxon>
        <taxon>Natrialbaceae</taxon>
        <taxon>Natrinema</taxon>
    </lineage>
</organism>
<gene>
    <name evidence="1" type="ORF">C486_00974</name>
</gene>
<keyword evidence="2" id="KW-1185">Reference proteome</keyword>
<evidence type="ECO:0000313" key="1">
    <source>
        <dbReference type="EMBL" id="ELY83758.1"/>
    </source>
</evidence>
<dbReference type="EMBL" id="AOIJ01000030">
    <property type="protein sequence ID" value="ELY83758.1"/>
    <property type="molecule type" value="Genomic_DNA"/>
</dbReference>
<name>L9ZEY3_9EURY</name>
<evidence type="ECO:0000313" key="2">
    <source>
        <dbReference type="Proteomes" id="UP000011592"/>
    </source>
</evidence>
<accession>L9ZEY3</accession>
<reference evidence="1 2" key="1">
    <citation type="journal article" date="2014" name="PLoS Genet.">
        <title>Phylogenetically driven sequencing of extremely halophilic archaea reveals strategies for static and dynamic osmo-response.</title>
        <authorList>
            <person name="Becker E.A."/>
            <person name="Seitzer P.M."/>
            <person name="Tritt A."/>
            <person name="Larsen D."/>
            <person name="Krusor M."/>
            <person name="Yao A.I."/>
            <person name="Wu D."/>
            <person name="Madern D."/>
            <person name="Eisen J.A."/>
            <person name="Darling A.E."/>
            <person name="Facciotti M.T."/>
        </authorList>
    </citation>
    <scope>NUCLEOTIDE SEQUENCE [LARGE SCALE GENOMIC DNA]</scope>
    <source>
        <strain evidence="1 2">JCM 14663</strain>
    </source>
</reference>